<evidence type="ECO:0000256" key="3">
    <source>
        <dbReference type="ARBA" id="ARBA00023163"/>
    </source>
</evidence>
<name>N0BEI4_9EURY</name>
<dbReference type="Pfam" id="PF01022">
    <property type="entry name" value="HTH_5"/>
    <property type="match status" value="1"/>
</dbReference>
<evidence type="ECO:0000256" key="1">
    <source>
        <dbReference type="ARBA" id="ARBA00023015"/>
    </source>
</evidence>
<dbReference type="STRING" id="387631.Asulf_02064"/>
<dbReference type="HOGENOM" id="CLU_097806_8_1_2"/>
<dbReference type="InterPro" id="IPR011991">
    <property type="entry name" value="ArsR-like_HTH"/>
</dbReference>
<keyword evidence="3" id="KW-0804">Transcription</keyword>
<dbReference type="KEGG" id="ast:Asulf_02064"/>
<dbReference type="SMART" id="SM00418">
    <property type="entry name" value="HTH_ARSR"/>
    <property type="match status" value="1"/>
</dbReference>
<dbReference type="OrthoDB" id="50374at2157"/>
<evidence type="ECO:0000313" key="6">
    <source>
        <dbReference type="Proteomes" id="UP000013307"/>
    </source>
</evidence>
<proteinExistence type="predicted"/>
<reference evidence="5 6" key="1">
    <citation type="journal article" date="2013" name="Genome Announc.">
        <title>Complete Genome Sequence of the Thermophilic and Facultatively Chemolithoautotrophic Sulfate Reducer Archaeoglobus sulfaticallidus Strain PM70-1T.</title>
        <authorList>
            <person name="Stokke R."/>
            <person name="Hocking W.P."/>
            <person name="Steinsbu B.O."/>
            <person name="Steen I.H."/>
        </authorList>
    </citation>
    <scope>NUCLEOTIDE SEQUENCE [LARGE SCALE GENOMIC DNA]</scope>
    <source>
        <strain evidence="5">PM70-1</strain>
    </source>
</reference>
<evidence type="ECO:0000259" key="4">
    <source>
        <dbReference type="PROSITE" id="PS50987"/>
    </source>
</evidence>
<dbReference type="PANTHER" id="PTHR33154">
    <property type="entry name" value="TRANSCRIPTIONAL REGULATOR, ARSR FAMILY"/>
    <property type="match status" value="1"/>
</dbReference>
<dbReference type="GeneID" id="15393698"/>
<dbReference type="PROSITE" id="PS50987">
    <property type="entry name" value="HTH_ARSR_2"/>
    <property type="match status" value="1"/>
</dbReference>
<dbReference type="EMBL" id="CP005290">
    <property type="protein sequence ID" value="AGK62024.1"/>
    <property type="molecule type" value="Genomic_DNA"/>
</dbReference>
<dbReference type="InterPro" id="IPR036390">
    <property type="entry name" value="WH_DNA-bd_sf"/>
</dbReference>
<gene>
    <name evidence="5" type="ORF">Asulf_02064</name>
</gene>
<protein>
    <submittedName>
        <fullName evidence="5">Transcriptional regulator, ArsR family</fullName>
    </submittedName>
</protein>
<dbReference type="InterPro" id="IPR036388">
    <property type="entry name" value="WH-like_DNA-bd_sf"/>
</dbReference>
<sequence length="93" mass="11083">MPDEKLARALRAKIRRQILCEISRNGKMSVHQIAKKLGVTEYTASRHLKILYDLGIVDFEMRPPEKYYFIRLKSFKKLLDVYEEVTKEMKMYA</sequence>
<evidence type="ECO:0000313" key="5">
    <source>
        <dbReference type="EMBL" id="AGK62024.1"/>
    </source>
</evidence>
<dbReference type="GO" id="GO:0003677">
    <property type="term" value="F:DNA binding"/>
    <property type="evidence" value="ECO:0007669"/>
    <property type="project" value="UniProtKB-KW"/>
</dbReference>
<keyword evidence="1" id="KW-0805">Transcription regulation</keyword>
<accession>N0BEI4</accession>
<dbReference type="Proteomes" id="UP000013307">
    <property type="component" value="Chromosome"/>
</dbReference>
<dbReference type="PANTHER" id="PTHR33154:SF33">
    <property type="entry name" value="TRANSCRIPTIONAL REPRESSOR SDPR"/>
    <property type="match status" value="1"/>
</dbReference>
<dbReference type="CDD" id="cd00090">
    <property type="entry name" value="HTH_ARSR"/>
    <property type="match status" value="1"/>
</dbReference>
<organism evidence="5 6">
    <name type="scientific">Archaeoglobus sulfaticallidus PM70-1</name>
    <dbReference type="NCBI Taxonomy" id="387631"/>
    <lineage>
        <taxon>Archaea</taxon>
        <taxon>Methanobacteriati</taxon>
        <taxon>Methanobacteriota</taxon>
        <taxon>Archaeoglobi</taxon>
        <taxon>Archaeoglobales</taxon>
        <taxon>Archaeoglobaceae</taxon>
        <taxon>Archaeoglobus</taxon>
    </lineage>
</organism>
<dbReference type="SUPFAM" id="SSF46785">
    <property type="entry name" value="Winged helix' DNA-binding domain"/>
    <property type="match status" value="1"/>
</dbReference>
<dbReference type="RefSeq" id="WP_015591620.1">
    <property type="nucleotide sequence ID" value="NC_021169.1"/>
</dbReference>
<dbReference type="GO" id="GO:0003700">
    <property type="term" value="F:DNA-binding transcription factor activity"/>
    <property type="evidence" value="ECO:0007669"/>
    <property type="project" value="InterPro"/>
</dbReference>
<feature type="domain" description="HTH arsR-type" evidence="4">
    <location>
        <begin position="1"/>
        <end position="90"/>
    </location>
</feature>
<dbReference type="AlphaFoldDB" id="N0BEI4"/>
<keyword evidence="6" id="KW-1185">Reference proteome</keyword>
<dbReference type="InterPro" id="IPR001845">
    <property type="entry name" value="HTH_ArsR_DNA-bd_dom"/>
</dbReference>
<dbReference type="eggNOG" id="arCOG01680">
    <property type="taxonomic scope" value="Archaea"/>
</dbReference>
<keyword evidence="2" id="KW-0238">DNA-binding</keyword>
<dbReference type="InterPro" id="IPR051081">
    <property type="entry name" value="HTH_MetalResp_TranReg"/>
</dbReference>
<evidence type="ECO:0000256" key="2">
    <source>
        <dbReference type="ARBA" id="ARBA00023125"/>
    </source>
</evidence>
<dbReference type="Gene3D" id="1.10.10.10">
    <property type="entry name" value="Winged helix-like DNA-binding domain superfamily/Winged helix DNA-binding domain"/>
    <property type="match status" value="1"/>
</dbReference>